<proteinExistence type="predicted"/>
<organism evidence="1">
    <name type="scientific">viral metagenome</name>
    <dbReference type="NCBI Taxonomy" id="1070528"/>
    <lineage>
        <taxon>unclassified sequences</taxon>
        <taxon>metagenomes</taxon>
        <taxon>organismal metagenomes</taxon>
    </lineage>
</organism>
<dbReference type="AlphaFoldDB" id="A0A6C0ANU5"/>
<evidence type="ECO:0008006" key="2">
    <source>
        <dbReference type="Google" id="ProtNLM"/>
    </source>
</evidence>
<sequence length="279" mass="32807">MNIVLVSIGNFQEYIITNIEQHVRLGHTNIYVLTNKQFFERLSQFGSKIKLIAVEDLHDSYDYNNRSKLNKVFRGGFWLLASSRFFYLYAFMKTYNIEHVIHFENDVLVYQDCSLLLDKCKSDKMYVPFDTFDRNIASIMYIPNHTVFKTILDHYDNGKNDMENFSFIQKTTGLIEPLPIFITNNDTPEHTFVTKHYEHFQCIFDAAAMGQYLGGVDPRNKPGDTRGFVNETCIIKYDKYEFIWRRNENGIKQPFLIVGNETIPIFNLHIHSKQLTSFI</sequence>
<protein>
    <recommendedName>
        <fullName evidence="2">Nucleotide-diphospho-sugar transferase domain-containing protein</fullName>
    </recommendedName>
</protein>
<evidence type="ECO:0000313" key="1">
    <source>
        <dbReference type="EMBL" id="QHS81489.1"/>
    </source>
</evidence>
<accession>A0A6C0ANU5</accession>
<reference evidence="1" key="1">
    <citation type="journal article" date="2020" name="Nature">
        <title>Giant virus diversity and host interactions through global metagenomics.</title>
        <authorList>
            <person name="Schulz F."/>
            <person name="Roux S."/>
            <person name="Paez-Espino D."/>
            <person name="Jungbluth S."/>
            <person name="Walsh D.A."/>
            <person name="Denef V.J."/>
            <person name="McMahon K.D."/>
            <person name="Konstantinidis K.T."/>
            <person name="Eloe-Fadrosh E.A."/>
            <person name="Kyrpides N.C."/>
            <person name="Woyke T."/>
        </authorList>
    </citation>
    <scope>NUCLEOTIDE SEQUENCE</scope>
    <source>
        <strain evidence="1">GVMAG-S-1101164-72</strain>
    </source>
</reference>
<dbReference type="EMBL" id="MN740758">
    <property type="protein sequence ID" value="QHS81489.1"/>
    <property type="molecule type" value="Genomic_DNA"/>
</dbReference>
<name>A0A6C0ANU5_9ZZZZ</name>